<organism evidence="2">
    <name type="scientific">Drosophila melanogaster</name>
    <name type="common">Fruit fly</name>
    <dbReference type="NCBI Taxonomy" id="7227"/>
    <lineage>
        <taxon>Eukaryota</taxon>
        <taxon>Metazoa</taxon>
        <taxon>Ecdysozoa</taxon>
        <taxon>Arthropoda</taxon>
        <taxon>Hexapoda</taxon>
        <taxon>Insecta</taxon>
        <taxon>Pterygota</taxon>
        <taxon>Neoptera</taxon>
        <taxon>Endopterygota</taxon>
        <taxon>Diptera</taxon>
        <taxon>Brachycera</taxon>
        <taxon>Muscomorpha</taxon>
        <taxon>Ephydroidea</taxon>
        <taxon>Drosophilidae</taxon>
        <taxon>Drosophila</taxon>
        <taxon>Sophophora</taxon>
    </lineage>
</organism>
<accession>Q6NPA3</accession>
<dbReference type="AlphaFoldDB" id="Q6NPA3"/>
<protein>
    <submittedName>
        <fullName evidence="2">RE46574p</fullName>
    </submittedName>
</protein>
<feature type="transmembrane region" description="Helical" evidence="1">
    <location>
        <begin position="42"/>
        <end position="62"/>
    </location>
</feature>
<name>Q6NPA3_DROME</name>
<proteinExistence type="evidence at transcript level"/>
<dbReference type="OrthoDB" id="1421090at2759"/>
<sequence length="67" mass="7800">MAERLYAAAATINVLLFFSFCARCGSVRRFLKYKQMLSRTTFFFLFFHNNVHITNIMIQITLNGLTS</sequence>
<gene>
    <name evidence="2" type="primary">Tl</name>
</gene>
<evidence type="ECO:0000256" key="1">
    <source>
        <dbReference type="SAM" id="Phobius"/>
    </source>
</evidence>
<keyword evidence="1" id="KW-1133">Transmembrane helix</keyword>
<evidence type="ECO:0000313" key="2">
    <source>
        <dbReference type="EMBL" id="AAR30183.1"/>
    </source>
</evidence>
<feature type="transmembrane region" description="Helical" evidence="1">
    <location>
        <begin position="6"/>
        <end position="22"/>
    </location>
</feature>
<reference evidence="2" key="1">
    <citation type="submission" date="2003-12" db="EMBL/GenBank/DDBJ databases">
        <authorList>
            <person name="Stapleton M."/>
            <person name="Brokstein P."/>
            <person name="Hong L."/>
            <person name="Agbayani A."/>
            <person name="Carlson J."/>
            <person name="Champe M."/>
            <person name="Chavez C."/>
            <person name="Dorsett V."/>
            <person name="Dresnek D."/>
            <person name="Farfan D."/>
            <person name="Frise E."/>
            <person name="George R."/>
            <person name="Gonzalez M."/>
            <person name="Guarin H."/>
            <person name="Kronmiller B."/>
            <person name="Li P."/>
            <person name="Liao G."/>
            <person name="Miranda A."/>
            <person name="Mungall C.J."/>
            <person name="Nunoo J."/>
            <person name="Pacleb J."/>
            <person name="Paragas V."/>
            <person name="Park S."/>
            <person name="Patel S."/>
            <person name="Phouanenavong S."/>
            <person name="Wan K."/>
            <person name="Yu C."/>
            <person name="Lewis S.E."/>
            <person name="Rubin G.M."/>
            <person name="Celniker S."/>
        </authorList>
    </citation>
    <scope>NUCLEOTIDE SEQUENCE</scope>
    <source>
        <strain evidence="2">Berkeley</strain>
    </source>
</reference>
<keyword evidence="1" id="KW-0812">Transmembrane</keyword>
<keyword evidence="1" id="KW-0472">Membrane</keyword>
<dbReference type="EMBL" id="BT011023">
    <property type="protein sequence ID" value="AAR30183.1"/>
    <property type="molecule type" value="mRNA"/>
</dbReference>